<evidence type="ECO:0000256" key="6">
    <source>
        <dbReference type="ARBA" id="ARBA00023136"/>
    </source>
</evidence>
<feature type="transmembrane region" description="Helical" evidence="7">
    <location>
        <begin position="137"/>
        <end position="158"/>
    </location>
</feature>
<dbReference type="Pfam" id="PF19300">
    <property type="entry name" value="BPD_transp_1_N"/>
    <property type="match status" value="1"/>
</dbReference>
<comment type="subcellular location">
    <subcellularLocation>
        <location evidence="1 7">Cell membrane</location>
        <topology evidence="1 7">Multi-pass membrane protein</topology>
    </subcellularLocation>
</comment>
<dbReference type="GO" id="GO:0005886">
    <property type="term" value="C:plasma membrane"/>
    <property type="evidence" value="ECO:0007669"/>
    <property type="project" value="UniProtKB-SubCell"/>
</dbReference>
<evidence type="ECO:0000256" key="2">
    <source>
        <dbReference type="ARBA" id="ARBA00022448"/>
    </source>
</evidence>
<gene>
    <name evidence="9" type="ORF">BKA02_000766</name>
</gene>
<evidence type="ECO:0000256" key="1">
    <source>
        <dbReference type="ARBA" id="ARBA00004651"/>
    </source>
</evidence>
<keyword evidence="2 7" id="KW-0813">Transport</keyword>
<organism evidence="9 10">
    <name type="scientific">Microbacterium pseudoresistens</name>
    <dbReference type="NCBI Taxonomy" id="640634"/>
    <lineage>
        <taxon>Bacteria</taxon>
        <taxon>Bacillati</taxon>
        <taxon>Actinomycetota</taxon>
        <taxon>Actinomycetes</taxon>
        <taxon>Micrococcales</taxon>
        <taxon>Microbacteriaceae</taxon>
        <taxon>Microbacterium</taxon>
    </lineage>
</organism>
<accession>A0A7Y9ETS0</accession>
<dbReference type="InterPro" id="IPR045621">
    <property type="entry name" value="BPD_transp_1_N"/>
</dbReference>
<sequence length="341" mass="37044">MRTQIRSWLTQLGGAVLTVLGTVLIAFILLRMLPGDPARLVAGEFASPEVVEAQARHMGLDQPIPIQFLTYIGSFLTGDWGFAYSAGMPVREILLSRFPASIELALWAFVFALALAVVLALVITYRKNPPLDGAVRGFAFLAHGVAPFWLALVTLLVFSQLLPVFPGPEGRLSGGEQFDLGPTGFYLVDSLVHGRFDVFVDALWHLVLPAIVLGIGPFSYLVRLLRANLLEVGNAPYITLARSKGIGRFRSFARHALPNALFPTLTASALIFAQLVAGSVLVESVFNWPGVGQLVVDSVLAKDYAVVQAFILLSAVMYVIISLALEFIYGLIDPRVRLRGN</sequence>
<dbReference type="PANTHER" id="PTHR43163">
    <property type="entry name" value="DIPEPTIDE TRANSPORT SYSTEM PERMEASE PROTEIN DPPB-RELATED"/>
    <property type="match status" value="1"/>
</dbReference>
<comment type="similarity">
    <text evidence="7">Belongs to the binding-protein-dependent transport system permease family.</text>
</comment>
<feature type="domain" description="ABC transmembrane type-1" evidence="8">
    <location>
        <begin position="98"/>
        <end position="329"/>
    </location>
</feature>
<keyword evidence="4 7" id="KW-0812">Transmembrane</keyword>
<protein>
    <submittedName>
        <fullName evidence="9">ABC-type dipeptide/oligopeptide/nickel transport system permease component</fullName>
    </submittedName>
</protein>
<proteinExistence type="inferred from homology"/>
<keyword evidence="10" id="KW-1185">Reference proteome</keyword>
<keyword evidence="6 7" id="KW-0472">Membrane</keyword>
<dbReference type="CDD" id="cd06261">
    <property type="entry name" value="TM_PBP2"/>
    <property type="match status" value="1"/>
</dbReference>
<dbReference type="InterPro" id="IPR035906">
    <property type="entry name" value="MetI-like_sf"/>
</dbReference>
<evidence type="ECO:0000256" key="4">
    <source>
        <dbReference type="ARBA" id="ARBA00022692"/>
    </source>
</evidence>
<name>A0A7Y9ETS0_9MICO</name>
<feature type="transmembrane region" description="Helical" evidence="7">
    <location>
        <begin position="260"/>
        <end position="286"/>
    </location>
</feature>
<dbReference type="Pfam" id="PF00528">
    <property type="entry name" value="BPD_transp_1"/>
    <property type="match status" value="1"/>
</dbReference>
<dbReference type="GO" id="GO:0071916">
    <property type="term" value="F:dipeptide transmembrane transporter activity"/>
    <property type="evidence" value="ECO:0007669"/>
    <property type="project" value="TreeGrafter"/>
</dbReference>
<dbReference type="RefSeq" id="WP_179431478.1">
    <property type="nucleotide sequence ID" value="NZ_BAABLC010000007.1"/>
</dbReference>
<dbReference type="PANTHER" id="PTHR43163:SF6">
    <property type="entry name" value="DIPEPTIDE TRANSPORT SYSTEM PERMEASE PROTEIN DPPB-RELATED"/>
    <property type="match status" value="1"/>
</dbReference>
<keyword evidence="5 7" id="KW-1133">Transmembrane helix</keyword>
<evidence type="ECO:0000256" key="3">
    <source>
        <dbReference type="ARBA" id="ARBA00022475"/>
    </source>
</evidence>
<dbReference type="Gene3D" id="1.10.3720.10">
    <property type="entry name" value="MetI-like"/>
    <property type="match status" value="1"/>
</dbReference>
<evidence type="ECO:0000313" key="10">
    <source>
        <dbReference type="Proteomes" id="UP000552045"/>
    </source>
</evidence>
<feature type="transmembrane region" description="Helical" evidence="7">
    <location>
        <begin position="306"/>
        <end position="332"/>
    </location>
</feature>
<evidence type="ECO:0000256" key="7">
    <source>
        <dbReference type="RuleBase" id="RU363032"/>
    </source>
</evidence>
<feature type="transmembrane region" description="Helical" evidence="7">
    <location>
        <begin position="104"/>
        <end position="125"/>
    </location>
</feature>
<comment type="caution">
    <text evidence="9">The sequence shown here is derived from an EMBL/GenBank/DDBJ whole genome shotgun (WGS) entry which is preliminary data.</text>
</comment>
<dbReference type="AlphaFoldDB" id="A0A7Y9ETS0"/>
<feature type="transmembrane region" description="Helical" evidence="7">
    <location>
        <begin position="12"/>
        <end position="33"/>
    </location>
</feature>
<evidence type="ECO:0000259" key="8">
    <source>
        <dbReference type="PROSITE" id="PS50928"/>
    </source>
</evidence>
<feature type="transmembrane region" description="Helical" evidence="7">
    <location>
        <begin position="202"/>
        <end position="222"/>
    </location>
</feature>
<dbReference type="SUPFAM" id="SSF161098">
    <property type="entry name" value="MetI-like"/>
    <property type="match status" value="1"/>
</dbReference>
<reference evidence="9 10" key="1">
    <citation type="submission" date="2020-07" db="EMBL/GenBank/DDBJ databases">
        <title>Sequencing the genomes of 1000 actinobacteria strains.</title>
        <authorList>
            <person name="Klenk H.-P."/>
        </authorList>
    </citation>
    <scope>NUCLEOTIDE SEQUENCE [LARGE SCALE GENOMIC DNA]</scope>
    <source>
        <strain evidence="9 10">DSM 22185</strain>
    </source>
</reference>
<keyword evidence="3" id="KW-1003">Cell membrane</keyword>
<dbReference type="InterPro" id="IPR000515">
    <property type="entry name" value="MetI-like"/>
</dbReference>
<dbReference type="PROSITE" id="PS50928">
    <property type="entry name" value="ABC_TM1"/>
    <property type="match status" value="1"/>
</dbReference>
<dbReference type="EMBL" id="JACCBH010000001">
    <property type="protein sequence ID" value="NYD53711.1"/>
    <property type="molecule type" value="Genomic_DNA"/>
</dbReference>
<dbReference type="Proteomes" id="UP000552045">
    <property type="component" value="Unassembled WGS sequence"/>
</dbReference>
<evidence type="ECO:0000313" key="9">
    <source>
        <dbReference type="EMBL" id="NYD53711.1"/>
    </source>
</evidence>
<evidence type="ECO:0000256" key="5">
    <source>
        <dbReference type="ARBA" id="ARBA00022989"/>
    </source>
</evidence>